<dbReference type="EMBL" id="KV878937">
    <property type="protein sequence ID" value="OJJ78453.1"/>
    <property type="molecule type" value="Genomic_DNA"/>
</dbReference>
<sequence length="108" mass="12116">MYSTVPRETATAENTKRERTPTPPHLKIAQEINGQVKSAKEIPMMDKNLNFVGSARKDHTHQMNATVCHGKKTLASQKTRWTSTGSCYCTGHCRTARHPKDQNQHIAS</sequence>
<dbReference type="VEuPathDB" id="FungiDB:ASPGLDRAFT_1282379"/>
<dbReference type="AlphaFoldDB" id="A0A1L9V3E3"/>
<gene>
    <name evidence="2" type="ORF">ASPGLDRAFT_1282379</name>
</gene>
<reference evidence="3" key="1">
    <citation type="journal article" date="2017" name="Genome Biol.">
        <title>Comparative genomics reveals high biological diversity and specific adaptations in the industrially and medically important fungal genus Aspergillus.</title>
        <authorList>
            <person name="de Vries R.P."/>
            <person name="Riley R."/>
            <person name="Wiebenga A."/>
            <person name="Aguilar-Osorio G."/>
            <person name="Amillis S."/>
            <person name="Uchima C.A."/>
            <person name="Anderluh G."/>
            <person name="Asadollahi M."/>
            <person name="Askin M."/>
            <person name="Barry K."/>
            <person name="Battaglia E."/>
            <person name="Bayram O."/>
            <person name="Benocci T."/>
            <person name="Braus-Stromeyer S.A."/>
            <person name="Caldana C."/>
            <person name="Canovas D."/>
            <person name="Cerqueira G.C."/>
            <person name="Chen F."/>
            <person name="Chen W."/>
            <person name="Choi C."/>
            <person name="Clum A."/>
            <person name="Dos Santos R.A."/>
            <person name="Damasio A.R."/>
            <person name="Diallinas G."/>
            <person name="Emri T."/>
            <person name="Fekete E."/>
            <person name="Flipphi M."/>
            <person name="Freyberg S."/>
            <person name="Gallo A."/>
            <person name="Gournas C."/>
            <person name="Habgood R."/>
            <person name="Hainaut M."/>
            <person name="Harispe M.L."/>
            <person name="Henrissat B."/>
            <person name="Hilden K.S."/>
            <person name="Hope R."/>
            <person name="Hossain A."/>
            <person name="Karabika E."/>
            <person name="Karaffa L."/>
            <person name="Karanyi Z."/>
            <person name="Krasevec N."/>
            <person name="Kuo A."/>
            <person name="Kusch H."/>
            <person name="LaButti K."/>
            <person name="Lagendijk E.L."/>
            <person name="Lapidus A."/>
            <person name="Levasseur A."/>
            <person name="Lindquist E."/>
            <person name="Lipzen A."/>
            <person name="Logrieco A.F."/>
            <person name="MacCabe A."/>
            <person name="Maekelae M.R."/>
            <person name="Malavazi I."/>
            <person name="Melin P."/>
            <person name="Meyer V."/>
            <person name="Mielnichuk N."/>
            <person name="Miskei M."/>
            <person name="Molnar A.P."/>
            <person name="Mule G."/>
            <person name="Ngan C.Y."/>
            <person name="Orejas M."/>
            <person name="Orosz E."/>
            <person name="Ouedraogo J.P."/>
            <person name="Overkamp K.M."/>
            <person name="Park H.-S."/>
            <person name="Perrone G."/>
            <person name="Piumi F."/>
            <person name="Punt P.J."/>
            <person name="Ram A.F."/>
            <person name="Ramon A."/>
            <person name="Rauscher S."/>
            <person name="Record E."/>
            <person name="Riano-Pachon D.M."/>
            <person name="Robert V."/>
            <person name="Roehrig J."/>
            <person name="Ruller R."/>
            <person name="Salamov A."/>
            <person name="Salih N.S."/>
            <person name="Samson R.A."/>
            <person name="Sandor E."/>
            <person name="Sanguinetti M."/>
            <person name="Schuetze T."/>
            <person name="Sepcic K."/>
            <person name="Shelest E."/>
            <person name="Sherlock G."/>
            <person name="Sophianopoulou V."/>
            <person name="Squina F.M."/>
            <person name="Sun H."/>
            <person name="Susca A."/>
            <person name="Todd R.B."/>
            <person name="Tsang A."/>
            <person name="Unkles S.E."/>
            <person name="van de Wiele N."/>
            <person name="van Rossen-Uffink D."/>
            <person name="Oliveira J.V."/>
            <person name="Vesth T.C."/>
            <person name="Visser J."/>
            <person name="Yu J.-H."/>
            <person name="Zhou M."/>
            <person name="Andersen M.R."/>
            <person name="Archer D.B."/>
            <person name="Baker S.E."/>
            <person name="Benoit I."/>
            <person name="Brakhage A.A."/>
            <person name="Braus G.H."/>
            <person name="Fischer R."/>
            <person name="Frisvad J.C."/>
            <person name="Goldman G.H."/>
            <person name="Houbraken J."/>
            <person name="Oakley B."/>
            <person name="Pocsi I."/>
            <person name="Scazzocchio C."/>
            <person name="Seiboth B."/>
            <person name="vanKuyk P.A."/>
            <person name="Wortman J."/>
            <person name="Dyer P.S."/>
            <person name="Grigoriev I.V."/>
        </authorList>
    </citation>
    <scope>NUCLEOTIDE SEQUENCE [LARGE SCALE GENOMIC DNA]</scope>
    <source>
        <strain evidence="3">CBS 516.65</strain>
    </source>
</reference>
<accession>A0A1L9V3E3</accession>
<evidence type="ECO:0000256" key="1">
    <source>
        <dbReference type="SAM" id="MobiDB-lite"/>
    </source>
</evidence>
<protein>
    <submittedName>
        <fullName evidence="2">Uncharacterized protein</fullName>
    </submittedName>
</protein>
<organism evidence="2 3">
    <name type="scientific">Aspergillus glaucus CBS 516.65</name>
    <dbReference type="NCBI Taxonomy" id="1160497"/>
    <lineage>
        <taxon>Eukaryota</taxon>
        <taxon>Fungi</taxon>
        <taxon>Dikarya</taxon>
        <taxon>Ascomycota</taxon>
        <taxon>Pezizomycotina</taxon>
        <taxon>Eurotiomycetes</taxon>
        <taxon>Eurotiomycetidae</taxon>
        <taxon>Eurotiales</taxon>
        <taxon>Aspergillaceae</taxon>
        <taxon>Aspergillus</taxon>
        <taxon>Aspergillus subgen. Aspergillus</taxon>
    </lineage>
</organism>
<evidence type="ECO:0000313" key="3">
    <source>
        <dbReference type="Proteomes" id="UP000184300"/>
    </source>
</evidence>
<dbReference type="Proteomes" id="UP000184300">
    <property type="component" value="Unassembled WGS sequence"/>
</dbReference>
<proteinExistence type="predicted"/>
<name>A0A1L9V3E3_ASPGL</name>
<dbReference type="GeneID" id="34457041"/>
<dbReference type="RefSeq" id="XP_022395151.1">
    <property type="nucleotide sequence ID" value="XM_022540780.1"/>
</dbReference>
<feature type="region of interest" description="Disordered" evidence="1">
    <location>
        <begin position="1"/>
        <end position="24"/>
    </location>
</feature>
<evidence type="ECO:0000313" key="2">
    <source>
        <dbReference type="EMBL" id="OJJ78453.1"/>
    </source>
</evidence>
<keyword evidence="3" id="KW-1185">Reference proteome</keyword>